<gene>
    <name evidence="2" type="ORF">PCLFYP37_01820</name>
</gene>
<reference evidence="2" key="1">
    <citation type="submission" date="2019-11" db="EMBL/GenBank/DDBJ databases">
        <authorList>
            <person name="Feng L."/>
        </authorList>
    </citation>
    <scope>NUCLEOTIDE SEQUENCE</scope>
    <source>
        <strain evidence="2">PclaraLFYP37</strain>
    </source>
</reference>
<dbReference type="PROSITE" id="PS50005">
    <property type="entry name" value="TPR"/>
    <property type="match status" value="1"/>
</dbReference>
<dbReference type="PANTHER" id="PTHR12558">
    <property type="entry name" value="CELL DIVISION CYCLE 16,23,27"/>
    <property type="match status" value="1"/>
</dbReference>
<evidence type="ECO:0000256" key="1">
    <source>
        <dbReference type="PROSITE-ProRule" id="PRU00339"/>
    </source>
</evidence>
<sequence length="737" mass="86863">MDRKSFELLYQDAVEALASRRMHDALNCIRGILFNTENPELNRELESVQQDYGMMLTFISQGGTDPQQALVHRNLTHRAFTLLDKSARLYHVRYENDLYAETYNRCDADQTASFDQWLETADLLREKLSEERGKTSTGEAEENSFYNAYDRLFEYIWTAPLFHAADAEKLKNFIEKQETDEQALLVSAVMLNIQRYFDPQKYRLLLHFCRTEHTKVRARAMTAAVWTYMQYEKRFAYYPDLSDGLSLLAQDERLKGELILLQQQFLLSLETAKAERKLQNEIFPDLLRSRNYQRNKMGFEQMEEDLAKALRGEPNAEWEKMRGNKQLADNMKEIIAMGKEGIDINLGTFSALKGFSFFQSVAHWFTPFNRRRPEVKSIFPPGIRHNPIQMLMEAGNFCESDKYSLCMMLNQIAPSQRDMMISQIGSQIEGNEEGLRDVAKESMNIGSVYRSYLQDLYRFFKLHPRKAQFDDPFKRDQLFTRYTVLESMLKTPAYLREMASFLMKREYYQDAIAYMEEALKHETADAETLQKVAFCYQHTDRPSKAIYYYQQADLLSPDNEWILKQMYLCYSALGRYEQELDCLKSLEEMNPGDTRLISEIGLCLMQLERYEEAAQRFYELEYKGERVVPSWRAIAWCNFKMGRLEQADKYYRKILQQDKVTWEDYLNAGHTAWCLKQTTEAIAHYRNYLQLYRSKRKDTTQPLLSPFDEDRKELLLHGLNDLDISLMRDILQPEPES</sequence>
<organism evidence="2">
    <name type="scientific">Paraprevotella clara</name>
    <dbReference type="NCBI Taxonomy" id="454154"/>
    <lineage>
        <taxon>Bacteria</taxon>
        <taxon>Pseudomonadati</taxon>
        <taxon>Bacteroidota</taxon>
        <taxon>Bacteroidia</taxon>
        <taxon>Bacteroidales</taxon>
        <taxon>Prevotellaceae</taxon>
        <taxon>Paraprevotella</taxon>
    </lineage>
</organism>
<protein>
    <submittedName>
        <fullName evidence="2">Tetratricopeptide repeat protein</fullName>
    </submittedName>
</protein>
<dbReference type="RefSeq" id="WP_412441641.1">
    <property type="nucleotide sequence ID" value="NZ_CACRUT010000013.1"/>
</dbReference>
<dbReference type="PANTHER" id="PTHR12558:SF13">
    <property type="entry name" value="CELL DIVISION CYCLE PROTEIN 27 HOMOLOG"/>
    <property type="match status" value="1"/>
</dbReference>
<dbReference type="Pfam" id="PF13181">
    <property type="entry name" value="TPR_8"/>
    <property type="match status" value="1"/>
</dbReference>
<dbReference type="InterPro" id="IPR011990">
    <property type="entry name" value="TPR-like_helical_dom_sf"/>
</dbReference>
<evidence type="ECO:0000313" key="2">
    <source>
        <dbReference type="EMBL" id="VYU06621.1"/>
    </source>
</evidence>
<dbReference type="SMART" id="SM00028">
    <property type="entry name" value="TPR"/>
    <property type="match status" value="6"/>
</dbReference>
<feature type="repeat" description="TPR" evidence="1">
    <location>
        <begin position="526"/>
        <end position="559"/>
    </location>
</feature>
<dbReference type="SUPFAM" id="SSF48452">
    <property type="entry name" value="TPR-like"/>
    <property type="match status" value="1"/>
</dbReference>
<dbReference type="EMBL" id="CACRUT010000013">
    <property type="protein sequence ID" value="VYU06621.1"/>
    <property type="molecule type" value="Genomic_DNA"/>
</dbReference>
<dbReference type="Gene3D" id="1.25.40.10">
    <property type="entry name" value="Tetratricopeptide repeat domain"/>
    <property type="match status" value="1"/>
</dbReference>
<keyword evidence="1" id="KW-0802">TPR repeat</keyword>
<accession>A0A6N3BX01</accession>
<dbReference type="InterPro" id="IPR019734">
    <property type="entry name" value="TPR_rpt"/>
</dbReference>
<dbReference type="AlphaFoldDB" id="A0A6N3BX01"/>
<name>A0A6N3BX01_9BACT</name>
<proteinExistence type="predicted"/>